<dbReference type="GeneID" id="120263554"/>
<feature type="compositionally biased region" description="Polar residues" evidence="11">
    <location>
        <begin position="31"/>
        <end position="46"/>
    </location>
</feature>
<keyword evidence="3" id="KW-0723">Serine/threonine-protein kinase</keyword>
<dbReference type="SMART" id="SM00220">
    <property type="entry name" value="S_TKc"/>
    <property type="match status" value="1"/>
</dbReference>
<name>A0AB40BJ58_DIOCR</name>
<keyword evidence="7 10" id="KW-0067">ATP-binding</keyword>
<dbReference type="InterPro" id="IPR011009">
    <property type="entry name" value="Kinase-like_dom_sf"/>
</dbReference>
<dbReference type="InterPro" id="IPR017441">
    <property type="entry name" value="Protein_kinase_ATP_BS"/>
</dbReference>
<accession>A0AB40BJ58</accession>
<evidence type="ECO:0000256" key="4">
    <source>
        <dbReference type="ARBA" id="ARBA00022679"/>
    </source>
</evidence>
<evidence type="ECO:0000259" key="12">
    <source>
        <dbReference type="PROSITE" id="PS50011"/>
    </source>
</evidence>
<dbReference type="Pfam" id="PF00069">
    <property type="entry name" value="Pkinase"/>
    <property type="match status" value="1"/>
</dbReference>
<keyword evidence="4" id="KW-0808">Transferase</keyword>
<feature type="region of interest" description="Disordered" evidence="11">
    <location>
        <begin position="1"/>
        <end position="46"/>
    </location>
</feature>
<feature type="domain" description="Protein kinase" evidence="12">
    <location>
        <begin position="364"/>
        <end position="617"/>
    </location>
</feature>
<evidence type="ECO:0000256" key="10">
    <source>
        <dbReference type="PROSITE-ProRule" id="PRU10141"/>
    </source>
</evidence>
<feature type="compositionally biased region" description="Basic and acidic residues" evidence="11">
    <location>
        <begin position="16"/>
        <end position="29"/>
    </location>
</feature>
<evidence type="ECO:0000256" key="6">
    <source>
        <dbReference type="ARBA" id="ARBA00022777"/>
    </source>
</evidence>
<reference evidence="14" key="1">
    <citation type="submission" date="2025-08" db="UniProtKB">
        <authorList>
            <consortium name="RefSeq"/>
        </authorList>
    </citation>
    <scope>IDENTIFICATION</scope>
</reference>
<evidence type="ECO:0000256" key="1">
    <source>
        <dbReference type="ARBA" id="ARBA00006529"/>
    </source>
</evidence>
<dbReference type="PANTHER" id="PTHR48016">
    <property type="entry name" value="MAP KINASE KINASE KINASE SSK2-RELATED-RELATED"/>
    <property type="match status" value="1"/>
</dbReference>
<dbReference type="InterPro" id="IPR000719">
    <property type="entry name" value="Prot_kinase_dom"/>
</dbReference>
<dbReference type="GO" id="GO:0005524">
    <property type="term" value="F:ATP binding"/>
    <property type="evidence" value="ECO:0007669"/>
    <property type="project" value="UniProtKB-UniRule"/>
</dbReference>
<keyword evidence="13" id="KW-1185">Reference proteome</keyword>
<evidence type="ECO:0000313" key="14">
    <source>
        <dbReference type="RefSeq" id="XP_039127440.1"/>
    </source>
</evidence>
<protein>
    <recommendedName>
        <fullName evidence="2">mitogen-activated protein kinase kinase kinase</fullName>
        <ecNumber evidence="2">2.7.11.25</ecNumber>
    </recommendedName>
</protein>
<evidence type="ECO:0000256" key="3">
    <source>
        <dbReference type="ARBA" id="ARBA00022527"/>
    </source>
</evidence>
<dbReference type="InterPro" id="IPR050538">
    <property type="entry name" value="MAP_kinase_kinase_kinase"/>
</dbReference>
<comment type="catalytic activity">
    <reaction evidence="8">
        <text>L-threonyl-[protein] + ATP = O-phospho-L-threonyl-[protein] + ADP + H(+)</text>
        <dbReference type="Rhea" id="RHEA:46608"/>
        <dbReference type="Rhea" id="RHEA-COMP:11060"/>
        <dbReference type="Rhea" id="RHEA-COMP:11605"/>
        <dbReference type="ChEBI" id="CHEBI:15378"/>
        <dbReference type="ChEBI" id="CHEBI:30013"/>
        <dbReference type="ChEBI" id="CHEBI:30616"/>
        <dbReference type="ChEBI" id="CHEBI:61977"/>
        <dbReference type="ChEBI" id="CHEBI:456216"/>
        <dbReference type="EC" id="2.7.11.25"/>
    </reaction>
</comment>
<dbReference type="GO" id="GO:1902065">
    <property type="term" value="P:response to L-glutamate"/>
    <property type="evidence" value="ECO:0007669"/>
    <property type="project" value="UniProtKB-ARBA"/>
</dbReference>
<evidence type="ECO:0000256" key="8">
    <source>
        <dbReference type="ARBA" id="ARBA00047559"/>
    </source>
</evidence>
<feature type="region of interest" description="Disordered" evidence="11">
    <location>
        <begin position="179"/>
        <end position="203"/>
    </location>
</feature>
<feature type="region of interest" description="Disordered" evidence="11">
    <location>
        <begin position="273"/>
        <end position="311"/>
    </location>
</feature>
<dbReference type="SUPFAM" id="SSF56112">
    <property type="entry name" value="Protein kinase-like (PK-like)"/>
    <property type="match status" value="1"/>
</dbReference>
<evidence type="ECO:0000256" key="9">
    <source>
        <dbReference type="ARBA" id="ARBA00048329"/>
    </source>
</evidence>
<evidence type="ECO:0000256" key="11">
    <source>
        <dbReference type="SAM" id="MobiDB-lite"/>
    </source>
</evidence>
<organism evidence="13 14">
    <name type="scientific">Dioscorea cayennensis subsp. rotundata</name>
    <name type="common">White Guinea yam</name>
    <name type="synonym">Dioscorea rotundata</name>
    <dbReference type="NCBI Taxonomy" id="55577"/>
    <lineage>
        <taxon>Eukaryota</taxon>
        <taxon>Viridiplantae</taxon>
        <taxon>Streptophyta</taxon>
        <taxon>Embryophyta</taxon>
        <taxon>Tracheophyta</taxon>
        <taxon>Spermatophyta</taxon>
        <taxon>Magnoliopsida</taxon>
        <taxon>Liliopsida</taxon>
        <taxon>Dioscoreales</taxon>
        <taxon>Dioscoreaceae</taxon>
        <taxon>Dioscorea</taxon>
    </lineage>
</organism>
<dbReference type="RefSeq" id="XP_039127440.1">
    <property type="nucleotide sequence ID" value="XM_039271506.1"/>
</dbReference>
<dbReference type="EC" id="2.7.11.25" evidence="2"/>
<comment type="catalytic activity">
    <reaction evidence="9">
        <text>L-seryl-[protein] + ATP = O-phospho-L-seryl-[protein] + ADP + H(+)</text>
        <dbReference type="Rhea" id="RHEA:17989"/>
        <dbReference type="Rhea" id="RHEA-COMP:9863"/>
        <dbReference type="Rhea" id="RHEA-COMP:11604"/>
        <dbReference type="ChEBI" id="CHEBI:15378"/>
        <dbReference type="ChEBI" id="CHEBI:29999"/>
        <dbReference type="ChEBI" id="CHEBI:30616"/>
        <dbReference type="ChEBI" id="CHEBI:83421"/>
        <dbReference type="ChEBI" id="CHEBI:456216"/>
        <dbReference type="EC" id="2.7.11.25"/>
    </reaction>
</comment>
<dbReference type="AlphaFoldDB" id="A0AB40BJ58"/>
<dbReference type="Proteomes" id="UP001515500">
    <property type="component" value="Chromosome 6"/>
</dbReference>
<dbReference type="PROSITE" id="PS00107">
    <property type="entry name" value="PROTEIN_KINASE_ATP"/>
    <property type="match status" value="1"/>
</dbReference>
<dbReference type="FunFam" id="1.10.510.10:FF:000359">
    <property type="entry name" value="Mitogen-activated protein kinase 1, putative, expressed"/>
    <property type="match status" value="1"/>
</dbReference>
<feature type="compositionally biased region" description="Acidic residues" evidence="11">
    <location>
        <begin position="281"/>
        <end position="309"/>
    </location>
</feature>
<feature type="binding site" evidence="10">
    <location>
        <position position="392"/>
    </location>
    <ligand>
        <name>ATP</name>
        <dbReference type="ChEBI" id="CHEBI:30616"/>
    </ligand>
</feature>
<dbReference type="GO" id="GO:0004709">
    <property type="term" value="F:MAP kinase kinase kinase activity"/>
    <property type="evidence" value="ECO:0007669"/>
    <property type="project" value="UniProtKB-EC"/>
</dbReference>
<keyword evidence="6" id="KW-0418">Kinase</keyword>
<dbReference type="GO" id="GO:0005737">
    <property type="term" value="C:cytoplasm"/>
    <property type="evidence" value="ECO:0007669"/>
    <property type="project" value="TreeGrafter"/>
</dbReference>
<evidence type="ECO:0000313" key="13">
    <source>
        <dbReference type="Proteomes" id="UP001515500"/>
    </source>
</evidence>
<dbReference type="InterPro" id="IPR008271">
    <property type="entry name" value="Ser/Thr_kinase_AS"/>
</dbReference>
<proteinExistence type="inferred from homology"/>
<dbReference type="PROSITE" id="PS00108">
    <property type="entry name" value="PROTEIN_KINASE_ST"/>
    <property type="match status" value="1"/>
</dbReference>
<comment type="similarity">
    <text evidence="1">Belongs to the protein kinase superfamily. STE Ser/Thr protein kinase family. MAP kinase kinase kinase subfamily.</text>
</comment>
<gene>
    <name evidence="14" type="primary">LOC120263554</name>
</gene>
<sequence length="638" mass="70735">MFAAKRSSSTSSSRPQRLDRRNANKHIEYDASTSFDDSPALRSSRSLDLPAYSSQKSFRIEGYDGEVDKLYRELGLSGPDDFAIPAAAWAARKVRSLNSAEQSSGGLIVDEEKDTPPPMASSGEIIDDGIKDSVLAPLPFMSVLASESKESAGGLVRSFAPESELGDEGIAKRDYFDLEEEEEEVVEEEEEEGMGSGSLEVRLGESIGDLTGSSLVSPSSSYENSREIADDGIKRLTLPPPPFRSVLASEMMESTWDLVRSFAAEAELGDGGVVKRSHFDSEEEEEEAEEEQEEEVVEEEQEEEVEEEERGIGGVEVRLGETIRDLAESSSVSTLNGYDPSRTTEAKMFVVSPNGRFKRNITSWMRGHRLGSGSFGTVFEGISNDGFFFAVKEVSLLDQGNNAKQCILQLEQEIALLSQFEHDNIVQYVGTDKEEAKLYIFLELATQGSLASLYQKYHLQDSQVSAYTRQILNGLSYLHDRNVVHRDIKCANILVDSQGTVKLADFGLAKEITKLDVLKSCKGSAYWMAPEVVNPKRAYGPAADIWSLGCTVLEMLTRQVPYPNLEWTHAFYKIGRGEPPPLPNTLSLDARDFIQRCVQVNPYHRPTASQLSEHQFVRRSMSTSTSPNNSFRDCNRHG</sequence>
<dbReference type="PROSITE" id="PS50011">
    <property type="entry name" value="PROTEIN_KINASE_DOM"/>
    <property type="match status" value="1"/>
</dbReference>
<evidence type="ECO:0000256" key="2">
    <source>
        <dbReference type="ARBA" id="ARBA00012406"/>
    </source>
</evidence>
<feature type="compositionally biased region" description="Acidic residues" evidence="11">
    <location>
        <begin position="179"/>
        <end position="193"/>
    </location>
</feature>
<dbReference type="PANTHER" id="PTHR48016:SF29">
    <property type="entry name" value="MITOGEN-ACTIVATED PROTEIN KINASE KINASE KINASE 1-RELATED"/>
    <property type="match status" value="1"/>
</dbReference>
<dbReference type="FunFam" id="3.30.200.20:FF:000713">
    <property type="entry name" value="Mitogen-activated protein kinase 1, putative, expressed"/>
    <property type="match status" value="1"/>
</dbReference>
<evidence type="ECO:0000256" key="5">
    <source>
        <dbReference type="ARBA" id="ARBA00022741"/>
    </source>
</evidence>
<evidence type="ECO:0000256" key="7">
    <source>
        <dbReference type="ARBA" id="ARBA00022840"/>
    </source>
</evidence>
<keyword evidence="5 10" id="KW-0547">Nucleotide-binding</keyword>
<dbReference type="Gene3D" id="1.10.510.10">
    <property type="entry name" value="Transferase(Phosphotransferase) domain 1"/>
    <property type="match status" value="1"/>
</dbReference>